<dbReference type="Proteomes" id="UP000281553">
    <property type="component" value="Unassembled WGS sequence"/>
</dbReference>
<name>A0A3P7LU70_DIBLA</name>
<accession>A0A3P7LU70</accession>
<keyword evidence="1" id="KW-0677">Repeat</keyword>
<organism evidence="4 5">
    <name type="scientific">Dibothriocephalus latus</name>
    <name type="common">Fish tapeworm</name>
    <name type="synonym">Diphyllobothrium latum</name>
    <dbReference type="NCBI Taxonomy" id="60516"/>
    <lineage>
        <taxon>Eukaryota</taxon>
        <taxon>Metazoa</taxon>
        <taxon>Spiralia</taxon>
        <taxon>Lophotrochozoa</taxon>
        <taxon>Platyhelminthes</taxon>
        <taxon>Cestoda</taxon>
        <taxon>Eucestoda</taxon>
        <taxon>Diphyllobothriidea</taxon>
        <taxon>Diphyllobothriidae</taxon>
        <taxon>Dibothriocephalus</taxon>
    </lineage>
</organism>
<feature type="repeat" description="ANK" evidence="3">
    <location>
        <begin position="313"/>
        <end position="345"/>
    </location>
</feature>
<reference evidence="4 5" key="1">
    <citation type="submission" date="2018-11" db="EMBL/GenBank/DDBJ databases">
        <authorList>
            <consortium name="Pathogen Informatics"/>
        </authorList>
    </citation>
    <scope>NUCLEOTIDE SEQUENCE [LARGE SCALE GENOMIC DNA]</scope>
</reference>
<dbReference type="Gene3D" id="1.25.40.20">
    <property type="entry name" value="Ankyrin repeat-containing domain"/>
    <property type="match status" value="2"/>
</dbReference>
<feature type="repeat" description="ANK" evidence="3">
    <location>
        <begin position="346"/>
        <end position="378"/>
    </location>
</feature>
<dbReference type="SUPFAM" id="SSF48403">
    <property type="entry name" value="Ankyrin repeat"/>
    <property type="match status" value="1"/>
</dbReference>
<evidence type="ECO:0000256" key="2">
    <source>
        <dbReference type="ARBA" id="ARBA00023043"/>
    </source>
</evidence>
<dbReference type="PRINTS" id="PR01415">
    <property type="entry name" value="ANKYRIN"/>
</dbReference>
<dbReference type="InterPro" id="IPR036770">
    <property type="entry name" value="Ankyrin_rpt-contain_sf"/>
</dbReference>
<dbReference type="PANTHER" id="PTHR24180:SF45">
    <property type="entry name" value="POLY [ADP-RIBOSE] POLYMERASE TANKYRASE"/>
    <property type="match status" value="1"/>
</dbReference>
<evidence type="ECO:0000256" key="1">
    <source>
        <dbReference type="ARBA" id="ARBA00022737"/>
    </source>
</evidence>
<dbReference type="SMART" id="SM00248">
    <property type="entry name" value="ANK"/>
    <property type="match status" value="5"/>
</dbReference>
<dbReference type="PROSITE" id="PS50297">
    <property type="entry name" value="ANK_REP_REGION"/>
    <property type="match status" value="5"/>
</dbReference>
<proteinExistence type="predicted"/>
<keyword evidence="2 3" id="KW-0040">ANK repeat</keyword>
<evidence type="ECO:0000313" key="5">
    <source>
        <dbReference type="Proteomes" id="UP000281553"/>
    </source>
</evidence>
<protein>
    <submittedName>
        <fullName evidence="4">Uncharacterized protein</fullName>
    </submittedName>
</protein>
<dbReference type="InterPro" id="IPR002110">
    <property type="entry name" value="Ankyrin_rpt"/>
</dbReference>
<dbReference type="EMBL" id="UYRU01056914">
    <property type="protein sequence ID" value="VDN13628.1"/>
    <property type="molecule type" value="Genomic_DNA"/>
</dbReference>
<dbReference type="Pfam" id="PF12796">
    <property type="entry name" value="Ank_2"/>
    <property type="match status" value="1"/>
</dbReference>
<keyword evidence="5" id="KW-1185">Reference proteome</keyword>
<dbReference type="PROSITE" id="PS50088">
    <property type="entry name" value="ANK_REPEAT"/>
    <property type="match status" value="5"/>
</dbReference>
<feature type="repeat" description="ANK" evidence="3">
    <location>
        <begin position="214"/>
        <end position="246"/>
    </location>
</feature>
<dbReference type="PANTHER" id="PTHR24180">
    <property type="entry name" value="CYCLIN-DEPENDENT KINASE INHIBITOR 2C-RELATED"/>
    <property type="match status" value="1"/>
</dbReference>
<dbReference type="Gene3D" id="3.60.10.10">
    <property type="entry name" value="Endonuclease/exonuclease/phosphatase"/>
    <property type="match status" value="1"/>
</dbReference>
<evidence type="ECO:0000256" key="3">
    <source>
        <dbReference type="PROSITE-ProRule" id="PRU00023"/>
    </source>
</evidence>
<gene>
    <name evidence="4" type="ORF">DILT_LOCUS9459</name>
</gene>
<dbReference type="InterPro" id="IPR036691">
    <property type="entry name" value="Endo/exonu/phosph_ase_sf"/>
</dbReference>
<feature type="repeat" description="ANK" evidence="3">
    <location>
        <begin position="247"/>
        <end position="279"/>
    </location>
</feature>
<feature type="repeat" description="ANK" evidence="3">
    <location>
        <begin position="280"/>
        <end position="312"/>
    </location>
</feature>
<sequence>MMPPPQTLVFVNRSEIVMVTETWASPSVADCELSILGCACIRNDRNNGHSGGSFNHVKQPITFLSLEYPQFTAVEGSCWLRVVLKNNYFLLVGCLYRPPNDNVDYDFCLSQAFHAAGDFNLPGVQWLLSSGPPKFENLLETVDIGMWDQYGRPFVDADDLKVAYQYKPADLKIVLELIKKDLKAFASCAAHGAYPFLGTNVPLGKQVCIVSLITFRTPLHLACAKGNIEIIQCLLEYNAKVNLLDQNFQTPLMKAIQGGHSECIDLLLNYRADLTVRDEDGNAPLHLAVKYGYRDIAELFLKAGVGINSHNSQGMTPLHMAVENQNVVMVNFLLSEGAEIDCITNTKKSALMISCEKGDAEIADLLISCGADFELRDCHGNSHCGSAFSLYT</sequence>
<dbReference type="OrthoDB" id="6066131at2759"/>
<evidence type="ECO:0000313" key="4">
    <source>
        <dbReference type="EMBL" id="VDN13628.1"/>
    </source>
</evidence>
<dbReference type="AlphaFoldDB" id="A0A3P7LU70"/>
<dbReference type="InterPro" id="IPR051637">
    <property type="entry name" value="Ank_repeat_dom-contain_49"/>
</dbReference>
<dbReference type="Pfam" id="PF00023">
    <property type="entry name" value="Ank"/>
    <property type="match status" value="2"/>
</dbReference>